<dbReference type="SUPFAM" id="SSF52821">
    <property type="entry name" value="Rhodanese/Cell cycle control phosphatase"/>
    <property type="match status" value="1"/>
</dbReference>
<dbReference type="Pfam" id="PF00581">
    <property type="entry name" value="Rhodanese"/>
    <property type="match status" value="1"/>
</dbReference>
<protein>
    <submittedName>
        <fullName evidence="2">Rhodanese homology domain-containing protein</fullName>
    </submittedName>
</protein>
<gene>
    <name evidence="2" type="ORF">NAEGRDRAFT_79115</name>
</gene>
<accession>D2V940</accession>
<dbReference type="KEGG" id="ngr:NAEGRDRAFT_79115"/>
<dbReference type="VEuPathDB" id="AmoebaDB:NAEGRDRAFT_79115"/>
<dbReference type="EMBL" id="GG738858">
    <property type="protein sequence ID" value="EFC46643.1"/>
    <property type="molecule type" value="Genomic_DNA"/>
</dbReference>
<dbReference type="OrthoDB" id="566238at2759"/>
<dbReference type="AlphaFoldDB" id="D2V940"/>
<dbReference type="InterPro" id="IPR001763">
    <property type="entry name" value="Rhodanese-like_dom"/>
</dbReference>
<dbReference type="PANTHER" id="PTHR44086">
    <property type="entry name" value="THIOSULFATE SULFURTRANSFERASE RDL2, MITOCHONDRIAL-RELATED"/>
    <property type="match status" value="1"/>
</dbReference>
<dbReference type="InterPro" id="IPR036873">
    <property type="entry name" value="Rhodanese-like_dom_sf"/>
</dbReference>
<keyword evidence="3" id="KW-1185">Reference proteome</keyword>
<dbReference type="PANTHER" id="PTHR44086:SF10">
    <property type="entry name" value="THIOSULFATE SULFURTRANSFERASE_RHODANESE-LIKE DOMAIN-CONTAINING PROTEIN 3"/>
    <property type="match status" value="1"/>
</dbReference>
<dbReference type="GeneID" id="8859881"/>
<dbReference type="InParanoid" id="D2V940"/>
<evidence type="ECO:0000259" key="1">
    <source>
        <dbReference type="PROSITE" id="PS50206"/>
    </source>
</evidence>
<proteinExistence type="predicted"/>
<dbReference type="Gene3D" id="3.40.250.10">
    <property type="entry name" value="Rhodanese-like domain"/>
    <property type="match status" value="1"/>
</dbReference>
<reference evidence="2 3" key="1">
    <citation type="journal article" date="2010" name="Cell">
        <title>The genome of Naegleria gruberi illuminates early eukaryotic versatility.</title>
        <authorList>
            <person name="Fritz-Laylin L.K."/>
            <person name="Prochnik S.E."/>
            <person name="Ginger M.L."/>
            <person name="Dacks J.B."/>
            <person name="Carpenter M.L."/>
            <person name="Field M.C."/>
            <person name="Kuo A."/>
            <person name="Paredez A."/>
            <person name="Chapman J."/>
            <person name="Pham J."/>
            <person name="Shu S."/>
            <person name="Neupane R."/>
            <person name="Cipriano M."/>
            <person name="Mancuso J."/>
            <person name="Tu H."/>
            <person name="Salamov A."/>
            <person name="Lindquist E."/>
            <person name="Shapiro H."/>
            <person name="Lucas S."/>
            <person name="Grigoriev I.V."/>
            <person name="Cande W.Z."/>
            <person name="Fulton C."/>
            <person name="Rokhsar D.S."/>
            <person name="Dawson S.C."/>
        </authorList>
    </citation>
    <scope>NUCLEOTIDE SEQUENCE [LARGE SCALE GENOMIC DNA]</scope>
    <source>
        <strain evidence="2 3">NEG-M</strain>
    </source>
</reference>
<dbReference type="Proteomes" id="UP000006671">
    <property type="component" value="Unassembled WGS sequence"/>
</dbReference>
<dbReference type="SMART" id="SM00450">
    <property type="entry name" value="RHOD"/>
    <property type="match status" value="1"/>
</dbReference>
<evidence type="ECO:0000313" key="2">
    <source>
        <dbReference type="EMBL" id="EFC46643.1"/>
    </source>
</evidence>
<name>D2V940_NAEGR</name>
<dbReference type="RefSeq" id="XP_002679387.1">
    <property type="nucleotide sequence ID" value="XM_002679341.1"/>
</dbReference>
<dbReference type="eggNOG" id="KOG1530">
    <property type="taxonomic scope" value="Eukaryota"/>
</dbReference>
<feature type="domain" description="Rhodanese" evidence="1">
    <location>
        <begin position="20"/>
        <end position="153"/>
    </location>
</feature>
<dbReference type="PROSITE" id="PS50206">
    <property type="entry name" value="RHODANESE_3"/>
    <property type="match status" value="1"/>
</dbReference>
<evidence type="ECO:0000313" key="3">
    <source>
        <dbReference type="Proteomes" id="UP000006671"/>
    </source>
</evidence>
<dbReference type="GO" id="GO:0004792">
    <property type="term" value="F:thiosulfate-cyanide sulfurtransferase activity"/>
    <property type="evidence" value="ECO:0007669"/>
    <property type="project" value="TreeGrafter"/>
</dbReference>
<sequence length="154" mass="17094">MQFSFITKQQVEQLIKEKTPVEDFILIDVREPSEFNSSELPPIHSSAYNIPVGDLGPAFLTLDNKQFKQTYGFEKPNVHSDSTLASSGYGGVSHAFISSKAKKSIFGDDETISKKIIVYCKLGGRAQMAAQTLSELGIENVYCYKGSASEWWSK</sequence>
<organism evidence="3">
    <name type="scientific">Naegleria gruberi</name>
    <name type="common">Amoeba</name>
    <dbReference type="NCBI Taxonomy" id="5762"/>
    <lineage>
        <taxon>Eukaryota</taxon>
        <taxon>Discoba</taxon>
        <taxon>Heterolobosea</taxon>
        <taxon>Tetramitia</taxon>
        <taxon>Eutetramitia</taxon>
        <taxon>Vahlkampfiidae</taxon>
        <taxon>Naegleria</taxon>
    </lineage>
</organism>
<dbReference type="GO" id="GO:0005739">
    <property type="term" value="C:mitochondrion"/>
    <property type="evidence" value="ECO:0007669"/>
    <property type="project" value="TreeGrafter"/>
</dbReference>
<dbReference type="FunCoup" id="D2V940">
    <property type="interactions" value="283"/>
</dbReference>